<protein>
    <submittedName>
        <fullName evidence="1">Uncharacterized protein</fullName>
    </submittedName>
</protein>
<dbReference type="AlphaFoldDB" id="A0A382G2M1"/>
<evidence type="ECO:0000313" key="1">
    <source>
        <dbReference type="EMBL" id="SVB69122.1"/>
    </source>
</evidence>
<dbReference type="EMBL" id="UINC01053061">
    <property type="protein sequence ID" value="SVB69122.1"/>
    <property type="molecule type" value="Genomic_DNA"/>
</dbReference>
<accession>A0A382G2M1</accession>
<feature type="non-terminal residue" evidence="1">
    <location>
        <position position="180"/>
    </location>
</feature>
<name>A0A382G2M1_9ZZZZ</name>
<reference evidence="1" key="1">
    <citation type="submission" date="2018-05" db="EMBL/GenBank/DDBJ databases">
        <authorList>
            <person name="Lanie J.A."/>
            <person name="Ng W.-L."/>
            <person name="Kazmierczak K.M."/>
            <person name="Andrzejewski T.M."/>
            <person name="Davidsen T.M."/>
            <person name="Wayne K.J."/>
            <person name="Tettelin H."/>
            <person name="Glass J.I."/>
            <person name="Rusch D."/>
            <person name="Podicherti R."/>
            <person name="Tsui H.-C.T."/>
            <person name="Winkler M.E."/>
        </authorList>
    </citation>
    <scope>NUCLEOTIDE SEQUENCE</scope>
</reference>
<organism evidence="1">
    <name type="scientific">marine metagenome</name>
    <dbReference type="NCBI Taxonomy" id="408172"/>
    <lineage>
        <taxon>unclassified sequences</taxon>
        <taxon>metagenomes</taxon>
        <taxon>ecological metagenomes</taxon>
    </lineage>
</organism>
<sequence length="180" mass="20415">MKTVQIIILLSLSLGLSQEIKPLPLILSGPAGDKVLEMSSLSWAGETLLLMPQYPNNFKPLVYGIDKSIIKDRIKNPRIPIEPKEYSIQLKDLLDSVPGFQGFEAVCYVRGELYFLIEAEVNRLMSSYITKGTFDETEKKIIIDENHLTKIEPPVDIHNMAFESLLYTRKTLWALFEANG</sequence>
<gene>
    <name evidence="1" type="ORF">METZ01_LOCUS221976</name>
</gene>
<proteinExistence type="predicted"/>